<accession>Q0CRW1</accession>
<dbReference type="AlphaFoldDB" id="Q0CRW1"/>
<dbReference type="OMA" id="WTLRRFW"/>
<evidence type="ECO:0000259" key="8">
    <source>
        <dbReference type="Pfam" id="PF13813"/>
    </source>
</evidence>
<keyword evidence="4 7" id="KW-0812">Transmembrane</keyword>
<evidence type="ECO:0000256" key="6">
    <source>
        <dbReference type="ARBA" id="ARBA00023136"/>
    </source>
</evidence>
<protein>
    <recommendedName>
        <fullName evidence="8">Wax synthase domain-containing protein</fullName>
    </recommendedName>
</protein>
<dbReference type="HOGENOM" id="CLU_032731_0_1_1"/>
<feature type="domain" description="Wax synthase" evidence="8">
    <location>
        <begin position="238"/>
        <end position="325"/>
    </location>
</feature>
<dbReference type="Pfam" id="PF13813">
    <property type="entry name" value="MBOAT_2"/>
    <property type="match status" value="1"/>
</dbReference>
<dbReference type="RefSeq" id="XP_001212751.1">
    <property type="nucleotide sequence ID" value="XM_001212751.1"/>
</dbReference>
<dbReference type="OrthoDB" id="1077582at2759"/>
<dbReference type="GO" id="GO:0016020">
    <property type="term" value="C:membrane"/>
    <property type="evidence" value="ECO:0007669"/>
    <property type="project" value="UniProtKB-SubCell"/>
</dbReference>
<gene>
    <name evidence="9" type="ORF">ATEG_03573</name>
</gene>
<evidence type="ECO:0000256" key="4">
    <source>
        <dbReference type="ARBA" id="ARBA00022692"/>
    </source>
</evidence>
<evidence type="ECO:0000256" key="1">
    <source>
        <dbReference type="ARBA" id="ARBA00004141"/>
    </source>
</evidence>
<proteinExistence type="inferred from homology"/>
<evidence type="ECO:0000256" key="3">
    <source>
        <dbReference type="ARBA" id="ARBA00022679"/>
    </source>
</evidence>
<dbReference type="GO" id="GO:0006629">
    <property type="term" value="P:lipid metabolic process"/>
    <property type="evidence" value="ECO:0007669"/>
    <property type="project" value="InterPro"/>
</dbReference>
<keyword evidence="5 7" id="KW-1133">Transmembrane helix</keyword>
<dbReference type="VEuPathDB" id="FungiDB:ATEG_03573"/>
<feature type="transmembrane region" description="Helical" evidence="7">
    <location>
        <begin position="376"/>
        <end position="394"/>
    </location>
</feature>
<comment type="similarity">
    <text evidence="2">Belongs to the wax synthase family.</text>
</comment>
<reference evidence="10" key="1">
    <citation type="submission" date="2005-09" db="EMBL/GenBank/DDBJ databases">
        <title>Annotation of the Aspergillus terreus NIH2624 genome.</title>
        <authorList>
            <person name="Birren B.W."/>
            <person name="Lander E.S."/>
            <person name="Galagan J.E."/>
            <person name="Nusbaum C."/>
            <person name="Devon K."/>
            <person name="Henn M."/>
            <person name="Ma L.-J."/>
            <person name="Jaffe D.B."/>
            <person name="Butler J."/>
            <person name="Alvarez P."/>
            <person name="Gnerre S."/>
            <person name="Grabherr M."/>
            <person name="Kleber M."/>
            <person name="Mauceli E.W."/>
            <person name="Brockman W."/>
            <person name="Rounsley S."/>
            <person name="Young S.K."/>
            <person name="LaButti K."/>
            <person name="Pushparaj V."/>
            <person name="DeCaprio D."/>
            <person name="Crawford M."/>
            <person name="Koehrsen M."/>
            <person name="Engels R."/>
            <person name="Montgomery P."/>
            <person name="Pearson M."/>
            <person name="Howarth C."/>
            <person name="Larson L."/>
            <person name="Luoma S."/>
            <person name="White J."/>
            <person name="Alvarado L."/>
            <person name="Kodira C.D."/>
            <person name="Zeng Q."/>
            <person name="Oleary S."/>
            <person name="Yandava C."/>
            <person name="Denning D.W."/>
            <person name="Nierman W.C."/>
            <person name="Milne T."/>
            <person name="Madden K."/>
        </authorList>
    </citation>
    <scope>NUCLEOTIDE SEQUENCE [LARGE SCALE GENOMIC DNA]</scope>
    <source>
        <strain evidence="10">NIH 2624 / FGSC A1156</strain>
    </source>
</reference>
<dbReference type="EMBL" id="CH476597">
    <property type="protein sequence ID" value="EAU36847.1"/>
    <property type="molecule type" value="Genomic_DNA"/>
</dbReference>
<name>Q0CRW1_ASPTN</name>
<organism evidence="9 10">
    <name type="scientific">Aspergillus terreus (strain NIH 2624 / FGSC A1156)</name>
    <dbReference type="NCBI Taxonomy" id="341663"/>
    <lineage>
        <taxon>Eukaryota</taxon>
        <taxon>Fungi</taxon>
        <taxon>Dikarya</taxon>
        <taxon>Ascomycota</taxon>
        <taxon>Pezizomycotina</taxon>
        <taxon>Eurotiomycetes</taxon>
        <taxon>Eurotiomycetidae</taxon>
        <taxon>Eurotiales</taxon>
        <taxon>Aspergillaceae</taxon>
        <taxon>Aspergillus</taxon>
        <taxon>Aspergillus subgen. Circumdati</taxon>
    </lineage>
</organism>
<dbReference type="Proteomes" id="UP000007963">
    <property type="component" value="Unassembled WGS sequence"/>
</dbReference>
<dbReference type="PANTHER" id="PTHR31595:SF27">
    <property type="entry name" value="WAX SYNTHASE DOMAIN-CONTAINING PROTEIN-RELATED"/>
    <property type="match status" value="1"/>
</dbReference>
<evidence type="ECO:0000256" key="2">
    <source>
        <dbReference type="ARBA" id="ARBA00007282"/>
    </source>
</evidence>
<evidence type="ECO:0000313" key="10">
    <source>
        <dbReference type="Proteomes" id="UP000007963"/>
    </source>
</evidence>
<dbReference type="PANTHER" id="PTHR31595">
    <property type="entry name" value="LONG-CHAIN-ALCOHOL O-FATTY-ACYLTRANSFERASE 3-RELATED"/>
    <property type="match status" value="1"/>
</dbReference>
<dbReference type="InterPro" id="IPR032805">
    <property type="entry name" value="Wax_synthase_dom"/>
</dbReference>
<feature type="transmembrane region" description="Helical" evidence="7">
    <location>
        <begin position="43"/>
        <end position="66"/>
    </location>
</feature>
<comment type="subcellular location">
    <subcellularLocation>
        <location evidence="1">Membrane</location>
        <topology evidence="1">Multi-pass membrane protein</topology>
    </subcellularLocation>
</comment>
<evidence type="ECO:0000313" key="9">
    <source>
        <dbReference type="EMBL" id="EAU36847.1"/>
    </source>
</evidence>
<sequence length="441" mass="50430">MSLLHPLLVQLIALALPFSVCVIRHTLCSVLITCTRKGSLSRYFGFATLIFLSVVQDTCAVLLSLYRPLRAVLGAECFLQTLQAFNLVILLELDAADLEREGLFHPHARLSKIIWSGMYLLHNYRGVRTKWQVKNTPDFPPYVKHAMWLSPNQFCMRQSIIAAWQLFSLALAVRFVQSIVPESTTCGEAPPLTKEFIRAWRGFLPLLWIVICRSIMDIAFRLNSIASIIIGLSTPVDWPPLFNSTLDAWTLRRFWGLYWHQWLRWPFTAMATFLVRKLLRISKPGPVYRYIHVLCVFSLSGILHLINDVLQGVPWRESGALLFFCSFTLGFMIEDGIQELWHQITGKYAKTQSYRGDNEGRSKDTASTVTPLWKRLVGFLWVWVWMSIMTPVYMRPVFQAVCCHGAGSHGLRMIRYLNPGIGVVCLATGTLLIWRHIGINI</sequence>
<keyword evidence="3" id="KW-0808">Transferase</keyword>
<evidence type="ECO:0000256" key="5">
    <source>
        <dbReference type="ARBA" id="ARBA00022989"/>
    </source>
</evidence>
<feature type="transmembrane region" description="Helical" evidence="7">
    <location>
        <begin position="414"/>
        <end position="434"/>
    </location>
</feature>
<keyword evidence="6 7" id="KW-0472">Membrane</keyword>
<dbReference type="InterPro" id="IPR044851">
    <property type="entry name" value="Wax_synthase"/>
</dbReference>
<feature type="transmembrane region" description="Helical" evidence="7">
    <location>
        <begin position="287"/>
        <end position="306"/>
    </location>
</feature>
<dbReference type="GeneID" id="4317919"/>
<evidence type="ECO:0000256" key="7">
    <source>
        <dbReference type="SAM" id="Phobius"/>
    </source>
</evidence>
<dbReference type="eggNOG" id="ENOG502SJEY">
    <property type="taxonomic scope" value="Eukaryota"/>
</dbReference>
<dbReference type="GO" id="GO:0008374">
    <property type="term" value="F:O-acyltransferase activity"/>
    <property type="evidence" value="ECO:0007669"/>
    <property type="project" value="InterPro"/>
</dbReference>